<gene>
    <name evidence="1" type="ORF">CQW29_02880</name>
</gene>
<evidence type="ECO:0008006" key="3">
    <source>
        <dbReference type="Google" id="ProtNLM"/>
    </source>
</evidence>
<proteinExistence type="predicted"/>
<dbReference type="AlphaFoldDB" id="A0A2S9IFQ1"/>
<comment type="caution">
    <text evidence="1">The sequence shown here is derived from an EMBL/GenBank/DDBJ whole genome shotgun (WGS) entry which is preliminary data.</text>
</comment>
<accession>A0A2S9IFQ1</accession>
<name>A0A2S9IFQ1_9GAMM</name>
<organism evidence="1 2">
    <name type="scientific">Pantoea coffeiphila</name>
    <dbReference type="NCBI Taxonomy" id="1465635"/>
    <lineage>
        <taxon>Bacteria</taxon>
        <taxon>Pseudomonadati</taxon>
        <taxon>Pseudomonadota</taxon>
        <taxon>Gammaproteobacteria</taxon>
        <taxon>Enterobacterales</taxon>
        <taxon>Erwiniaceae</taxon>
        <taxon>Pantoea</taxon>
    </lineage>
</organism>
<sequence length="59" mass="6341">MNGSGRIYAELDWGAGYGKALRTPLKDNVALKLKTRLVGFTSSDVGDFTGSTVVQIAYM</sequence>
<evidence type="ECO:0000313" key="1">
    <source>
        <dbReference type="EMBL" id="PRD16626.1"/>
    </source>
</evidence>
<dbReference type="EMBL" id="PDET01000002">
    <property type="protein sequence ID" value="PRD16626.1"/>
    <property type="molecule type" value="Genomic_DNA"/>
</dbReference>
<reference evidence="1 2" key="1">
    <citation type="submission" date="2017-10" db="EMBL/GenBank/DDBJ databases">
        <title>Draft genome of two endophytic bacteria isolated from 'guarana' Paullinia cupana (Mart.) Ducke.</title>
        <authorList>
            <person name="Siqueira K.A."/>
            <person name="Liotti R.G."/>
            <person name="Mendes T.A."/>
            <person name="Soares M.A."/>
        </authorList>
    </citation>
    <scope>NUCLEOTIDE SEQUENCE [LARGE SCALE GENOMIC DNA]</scope>
    <source>
        <strain evidence="1 2">342</strain>
    </source>
</reference>
<protein>
    <recommendedName>
        <fullName evidence="3">Fimbrial-type adhesion domain-containing protein</fullName>
    </recommendedName>
</protein>
<evidence type="ECO:0000313" key="2">
    <source>
        <dbReference type="Proteomes" id="UP000239181"/>
    </source>
</evidence>
<dbReference type="Proteomes" id="UP000239181">
    <property type="component" value="Unassembled WGS sequence"/>
</dbReference>
<keyword evidence="2" id="KW-1185">Reference proteome</keyword>